<dbReference type="Proteomes" id="UP000239047">
    <property type="component" value="Unassembled WGS sequence"/>
</dbReference>
<name>A0A2S5GCN3_9BACL</name>
<dbReference type="Pfam" id="PF07739">
    <property type="entry name" value="TipAS"/>
    <property type="match status" value="1"/>
</dbReference>
<dbReference type="PANTHER" id="PTHR30204">
    <property type="entry name" value="REDOX-CYCLING DRUG-SENSING TRANSCRIPTIONAL ACTIVATOR SOXR"/>
    <property type="match status" value="1"/>
</dbReference>
<dbReference type="InterPro" id="IPR012925">
    <property type="entry name" value="TipAS_dom"/>
</dbReference>
<evidence type="ECO:0000256" key="1">
    <source>
        <dbReference type="ARBA" id="ARBA00023015"/>
    </source>
</evidence>
<organism evidence="6 7">
    <name type="scientific">Jeotgalibacillus proteolyticus</name>
    <dbReference type="NCBI Taxonomy" id="2082395"/>
    <lineage>
        <taxon>Bacteria</taxon>
        <taxon>Bacillati</taxon>
        <taxon>Bacillota</taxon>
        <taxon>Bacilli</taxon>
        <taxon>Bacillales</taxon>
        <taxon>Caryophanaceae</taxon>
        <taxon>Jeotgalibacillus</taxon>
    </lineage>
</organism>
<feature type="domain" description="HTH merR-type" evidence="5">
    <location>
        <begin position="2"/>
        <end position="71"/>
    </location>
</feature>
<evidence type="ECO:0000313" key="7">
    <source>
        <dbReference type="Proteomes" id="UP000239047"/>
    </source>
</evidence>
<evidence type="ECO:0000313" key="6">
    <source>
        <dbReference type="EMBL" id="PPA70756.1"/>
    </source>
</evidence>
<dbReference type="CDD" id="cd01106">
    <property type="entry name" value="HTH_TipAL-Mta"/>
    <property type="match status" value="1"/>
</dbReference>
<dbReference type="Gene3D" id="1.10.1660.10">
    <property type="match status" value="1"/>
</dbReference>
<comment type="caution">
    <text evidence="6">The sequence shown here is derived from an EMBL/GenBank/DDBJ whole genome shotgun (WGS) entry which is preliminary data.</text>
</comment>
<dbReference type="SUPFAM" id="SSF46955">
    <property type="entry name" value="Putative DNA-binding domain"/>
    <property type="match status" value="1"/>
</dbReference>
<dbReference type="EMBL" id="PREZ01000003">
    <property type="protein sequence ID" value="PPA70756.1"/>
    <property type="molecule type" value="Genomic_DNA"/>
</dbReference>
<dbReference type="GO" id="GO:0003700">
    <property type="term" value="F:DNA-binding transcription factor activity"/>
    <property type="evidence" value="ECO:0007669"/>
    <property type="project" value="InterPro"/>
</dbReference>
<keyword evidence="1" id="KW-0805">Transcription regulation</keyword>
<evidence type="ECO:0000259" key="5">
    <source>
        <dbReference type="PROSITE" id="PS50937"/>
    </source>
</evidence>
<reference evidence="6 7" key="1">
    <citation type="submission" date="2018-02" db="EMBL/GenBank/DDBJ databases">
        <title>Jeotgalibacillus proteolyticum sp. nov. a protease producing bacterium isolated from ocean sediments of Laizhou Bay.</title>
        <authorList>
            <person name="Li Y."/>
        </authorList>
    </citation>
    <scope>NUCLEOTIDE SEQUENCE [LARGE SCALE GENOMIC DNA]</scope>
    <source>
        <strain evidence="6 7">22-7</strain>
    </source>
</reference>
<dbReference type="OrthoDB" id="9814833at2"/>
<dbReference type="PANTHER" id="PTHR30204:SF90">
    <property type="entry name" value="HTH-TYPE TRANSCRIPTIONAL ACTIVATOR MTA"/>
    <property type="match status" value="1"/>
</dbReference>
<dbReference type="InterPro" id="IPR047057">
    <property type="entry name" value="MerR_fam"/>
</dbReference>
<evidence type="ECO:0000256" key="3">
    <source>
        <dbReference type="ARBA" id="ARBA00023159"/>
    </source>
</evidence>
<dbReference type="RefSeq" id="WP_104057506.1">
    <property type="nucleotide sequence ID" value="NZ_PREZ01000003.1"/>
</dbReference>
<keyword evidence="4" id="KW-0804">Transcription</keyword>
<evidence type="ECO:0000256" key="2">
    <source>
        <dbReference type="ARBA" id="ARBA00023125"/>
    </source>
</evidence>
<accession>A0A2S5GCN3</accession>
<dbReference type="InterPro" id="IPR036244">
    <property type="entry name" value="TipA-like_antibiotic-bd"/>
</dbReference>
<dbReference type="PROSITE" id="PS50937">
    <property type="entry name" value="HTH_MERR_2"/>
    <property type="match status" value="1"/>
</dbReference>
<dbReference type="GO" id="GO:0003677">
    <property type="term" value="F:DNA binding"/>
    <property type="evidence" value="ECO:0007669"/>
    <property type="project" value="UniProtKB-KW"/>
</dbReference>
<proteinExistence type="predicted"/>
<evidence type="ECO:0000256" key="4">
    <source>
        <dbReference type="ARBA" id="ARBA00023163"/>
    </source>
</evidence>
<gene>
    <name evidence="6" type="ORF">C4B60_08155</name>
</gene>
<keyword evidence="2" id="KW-0238">DNA-binding</keyword>
<dbReference type="SMART" id="SM00422">
    <property type="entry name" value="HTH_MERR"/>
    <property type="match status" value="1"/>
</dbReference>
<sequence>MAYKVKEVANLVGISVRTLHHYDEIDLLKPDQISEAGYRLYSEEDLAVLQQILFFRELDFPLKKIKDIITNPDFDQEEALHLHRSMLLEKRSRLDQLLASIDKTILHMKGEIRMSQKEKFEGFDFSSNPYEQEARNRWGDKAVDESNQKISNLTKGEQKNMKEEMNHLFIRMAAIRHLRADSSEAQALMDEWFTWLNKMGTYSKEGFKGLGQLYVDDPRFTKNIDQFGEGLSLFLRDAMAFYSDTKGL</sequence>
<dbReference type="Gene3D" id="1.10.490.50">
    <property type="entry name" value="Antibiotic binding domain of TipA-like multidrug resistance regulators"/>
    <property type="match status" value="1"/>
</dbReference>
<dbReference type="InterPro" id="IPR000551">
    <property type="entry name" value="MerR-type_HTH_dom"/>
</dbReference>
<protein>
    <submittedName>
        <fullName evidence="6">MerR family transcriptional regulator</fullName>
    </submittedName>
</protein>
<dbReference type="SUPFAM" id="SSF89082">
    <property type="entry name" value="Antibiotic binding domain of TipA-like multidrug resistance regulators"/>
    <property type="match status" value="1"/>
</dbReference>
<keyword evidence="3" id="KW-0010">Activator</keyword>
<dbReference type="InterPro" id="IPR009061">
    <property type="entry name" value="DNA-bd_dom_put_sf"/>
</dbReference>
<keyword evidence="7" id="KW-1185">Reference proteome</keyword>
<dbReference type="Pfam" id="PF13411">
    <property type="entry name" value="MerR_1"/>
    <property type="match status" value="1"/>
</dbReference>
<dbReference type="AlphaFoldDB" id="A0A2S5GCN3"/>